<dbReference type="RefSeq" id="WP_017262865.1">
    <property type="nucleotide sequence ID" value="NZ_AUAW01000006.1"/>
</dbReference>
<dbReference type="AlphaFoldDB" id="A0A0R1RIL6"/>
<dbReference type="InterPro" id="IPR010982">
    <property type="entry name" value="Lambda_DNA-bd_dom_sf"/>
</dbReference>
<dbReference type="SMART" id="SM00530">
    <property type="entry name" value="HTH_XRE"/>
    <property type="match status" value="1"/>
</dbReference>
<dbReference type="Pfam" id="PF01381">
    <property type="entry name" value="HTH_3"/>
    <property type="match status" value="1"/>
</dbReference>
<reference evidence="2 3" key="1">
    <citation type="journal article" date="2015" name="Genome Announc.">
        <title>Expanding the biotechnology potential of lactobacilli through comparative genomics of 213 strains and associated genera.</title>
        <authorList>
            <person name="Sun Z."/>
            <person name="Harris H.M."/>
            <person name="McCann A."/>
            <person name="Guo C."/>
            <person name="Argimon S."/>
            <person name="Zhang W."/>
            <person name="Yang X."/>
            <person name="Jeffery I.B."/>
            <person name="Cooney J.C."/>
            <person name="Kagawa T.F."/>
            <person name="Liu W."/>
            <person name="Song Y."/>
            <person name="Salvetti E."/>
            <person name="Wrobel A."/>
            <person name="Rasinkangas P."/>
            <person name="Parkhill J."/>
            <person name="Rea M.C."/>
            <person name="O'Sullivan O."/>
            <person name="Ritari J."/>
            <person name="Douillard F.P."/>
            <person name="Paul Ross R."/>
            <person name="Yang R."/>
            <person name="Briner A.E."/>
            <person name="Felis G.E."/>
            <person name="de Vos W.M."/>
            <person name="Barrangou R."/>
            <person name="Klaenhammer T.R."/>
            <person name="Caufield P.W."/>
            <person name="Cui Y."/>
            <person name="Zhang H."/>
            <person name="O'Toole P.W."/>
        </authorList>
    </citation>
    <scope>NUCLEOTIDE SEQUENCE [LARGE SCALE GENOMIC DNA]</scope>
    <source>
        <strain evidence="2 3">DSM 15814</strain>
    </source>
</reference>
<accession>A0A0R1RIL6</accession>
<dbReference type="Proteomes" id="UP000051999">
    <property type="component" value="Unassembled WGS sequence"/>
</dbReference>
<sequence length="96" mass="10831">MIKNKPETMDDVIQQELKQPKFQKTYDQTVSAGNAAIALYEFRHELGYTQAKLAQRAGLAKSTIVRIETGIMNPRLETLQQIADSVGAHVELKFVR</sequence>
<dbReference type="SUPFAM" id="SSF47413">
    <property type="entry name" value="lambda repressor-like DNA-binding domains"/>
    <property type="match status" value="1"/>
</dbReference>
<dbReference type="CDD" id="cd00093">
    <property type="entry name" value="HTH_XRE"/>
    <property type="match status" value="1"/>
</dbReference>
<comment type="caution">
    <text evidence="2">The sequence shown here is derived from an EMBL/GenBank/DDBJ whole genome shotgun (WGS) entry which is preliminary data.</text>
</comment>
<dbReference type="STRING" id="1114972.FD35_GL002227"/>
<gene>
    <name evidence="2" type="ORF">FD35_GL002227</name>
</gene>
<evidence type="ECO:0000259" key="1">
    <source>
        <dbReference type="PROSITE" id="PS50943"/>
    </source>
</evidence>
<feature type="domain" description="HTH cro/C1-type" evidence="1">
    <location>
        <begin position="39"/>
        <end position="92"/>
    </location>
</feature>
<dbReference type="GO" id="GO:0003677">
    <property type="term" value="F:DNA binding"/>
    <property type="evidence" value="ECO:0007669"/>
    <property type="project" value="InterPro"/>
</dbReference>
<keyword evidence="3" id="KW-1185">Reference proteome</keyword>
<dbReference type="EMBL" id="AZFF01000005">
    <property type="protein sequence ID" value="KRL56185.1"/>
    <property type="molecule type" value="Genomic_DNA"/>
</dbReference>
<dbReference type="PATRIC" id="fig|1114972.6.peg.2280"/>
<protein>
    <recommendedName>
        <fullName evidence="1">HTH cro/C1-type domain-containing protein</fullName>
    </recommendedName>
</protein>
<proteinExistence type="predicted"/>
<organism evidence="2 3">
    <name type="scientific">Furfurilactobacillus rossiae DSM 15814</name>
    <dbReference type="NCBI Taxonomy" id="1114972"/>
    <lineage>
        <taxon>Bacteria</taxon>
        <taxon>Bacillati</taxon>
        <taxon>Bacillota</taxon>
        <taxon>Bacilli</taxon>
        <taxon>Lactobacillales</taxon>
        <taxon>Lactobacillaceae</taxon>
        <taxon>Furfurilactobacillus</taxon>
    </lineage>
</organism>
<evidence type="ECO:0000313" key="3">
    <source>
        <dbReference type="Proteomes" id="UP000051999"/>
    </source>
</evidence>
<dbReference type="InterPro" id="IPR001387">
    <property type="entry name" value="Cro/C1-type_HTH"/>
</dbReference>
<dbReference type="PROSITE" id="PS50943">
    <property type="entry name" value="HTH_CROC1"/>
    <property type="match status" value="1"/>
</dbReference>
<evidence type="ECO:0000313" key="2">
    <source>
        <dbReference type="EMBL" id="KRL56185.1"/>
    </source>
</evidence>
<name>A0A0R1RIL6_9LACO</name>
<dbReference type="eggNOG" id="COG1813">
    <property type="taxonomic scope" value="Bacteria"/>
</dbReference>
<dbReference type="OrthoDB" id="2322940at2"/>
<dbReference type="Gene3D" id="1.10.260.40">
    <property type="entry name" value="lambda repressor-like DNA-binding domains"/>
    <property type="match status" value="1"/>
</dbReference>